<dbReference type="HOGENOM" id="CLU_025402_0_0_11"/>
<dbReference type="SUPFAM" id="SSF53335">
    <property type="entry name" value="S-adenosyl-L-methionine-dependent methyltransferases"/>
    <property type="match status" value="1"/>
</dbReference>
<keyword evidence="8" id="KW-1185">Reference proteome</keyword>
<evidence type="ECO:0000256" key="3">
    <source>
        <dbReference type="ARBA" id="ARBA00022691"/>
    </source>
</evidence>
<dbReference type="InterPro" id="IPR049470">
    <property type="entry name" value="TRM61_C"/>
</dbReference>
<reference evidence="7 8" key="1">
    <citation type="submission" date="2009-01" db="EMBL/GenBank/DDBJ databases">
        <authorList>
            <person name="Qin X."/>
            <person name="Bachman B."/>
            <person name="Battles P."/>
            <person name="Bell A."/>
            <person name="Bess C."/>
            <person name="Bickham C."/>
            <person name="Chaboub L."/>
            <person name="Chen D."/>
            <person name="Coyle M."/>
            <person name="Deiros D.R."/>
            <person name="Dinh H."/>
            <person name="Forbes L."/>
            <person name="Fowler G."/>
            <person name="Francisco L."/>
            <person name="Fu Q."/>
            <person name="Gubbala S."/>
            <person name="Hale W."/>
            <person name="Han Y."/>
            <person name="Hemphill L."/>
            <person name="Highlander S.K."/>
            <person name="Hirani K."/>
            <person name="Hogues M."/>
            <person name="Jackson L."/>
            <person name="Jakkamsetti A."/>
            <person name="Javaid M."/>
            <person name="Jiang H."/>
            <person name="Korchina V."/>
            <person name="Kovar C."/>
            <person name="Lara F."/>
            <person name="Lee S."/>
            <person name="Mata R."/>
            <person name="Mathew T."/>
            <person name="Moen C."/>
            <person name="Morales K."/>
            <person name="Munidasa M."/>
            <person name="Nazareth L."/>
            <person name="Ngo R."/>
            <person name="Nguyen L."/>
            <person name="Okwuonu G."/>
            <person name="Ongeri F."/>
            <person name="Patil S."/>
            <person name="Petrosino J."/>
            <person name="Pham C."/>
            <person name="Pham P."/>
            <person name="Pu L.-L."/>
            <person name="Puazo M."/>
            <person name="Raj R."/>
            <person name="Reid J."/>
            <person name="Rouhana J."/>
            <person name="Saada N."/>
            <person name="Shang Y."/>
            <person name="Simmons D."/>
            <person name="Thornton R."/>
            <person name="Warren J."/>
            <person name="Weissenberger G."/>
            <person name="Zhang J."/>
            <person name="Zhang L."/>
            <person name="Zhou C."/>
            <person name="Zhu D."/>
            <person name="Muzny D."/>
            <person name="Worley K."/>
            <person name="Gibbs R."/>
        </authorList>
    </citation>
    <scope>NUCLEOTIDE SEQUENCE [LARGE SCALE GENOMIC DNA]</scope>
    <source>
        <strain evidence="7 8">DSM 15436</strain>
    </source>
</reference>
<dbReference type="PANTHER" id="PTHR12133:SF1">
    <property type="entry name" value="TRNA (ADENINE(58)-N(1))-METHYLTRANSFERASE, MITOCHONDRIAL"/>
    <property type="match status" value="1"/>
</dbReference>
<gene>
    <name evidence="7" type="ORF">HMPREF0044_1092</name>
</gene>
<evidence type="ECO:0000259" key="6">
    <source>
        <dbReference type="Pfam" id="PF08704"/>
    </source>
</evidence>
<dbReference type="GO" id="GO:0160107">
    <property type="term" value="F:tRNA (adenine(58)-N1)-methyltransferase activity"/>
    <property type="evidence" value="ECO:0007669"/>
    <property type="project" value="InterPro"/>
</dbReference>
<evidence type="ECO:0000256" key="1">
    <source>
        <dbReference type="ARBA" id="ARBA00022603"/>
    </source>
</evidence>
<name>C0W0L4_9ACTO</name>
<dbReference type="GO" id="GO:0030488">
    <property type="term" value="P:tRNA methylation"/>
    <property type="evidence" value="ECO:0007669"/>
    <property type="project" value="InterPro"/>
</dbReference>
<dbReference type="EMBL" id="ACFG01000030">
    <property type="protein sequence ID" value="EEH64073.1"/>
    <property type="molecule type" value="Genomic_DNA"/>
</dbReference>
<keyword evidence="3" id="KW-0949">S-adenosyl-L-methionine</keyword>
<feature type="region of interest" description="Disordered" evidence="5">
    <location>
        <begin position="287"/>
        <end position="311"/>
    </location>
</feature>
<keyword evidence="1 7" id="KW-0489">Methyltransferase</keyword>
<dbReference type="GO" id="GO:0031515">
    <property type="term" value="C:tRNA (m1A) methyltransferase complex"/>
    <property type="evidence" value="ECO:0007669"/>
    <property type="project" value="InterPro"/>
</dbReference>
<dbReference type="Gene3D" id="3.10.330.20">
    <property type="match status" value="1"/>
</dbReference>
<accession>C0W0L4</accession>
<dbReference type="InterPro" id="IPR014816">
    <property type="entry name" value="tRNA_MeTrfase_Gcd14"/>
</dbReference>
<proteinExistence type="predicted"/>
<dbReference type="PROSITE" id="PS51620">
    <property type="entry name" value="SAM_TRM61"/>
    <property type="match status" value="1"/>
</dbReference>
<evidence type="ECO:0000313" key="7">
    <source>
        <dbReference type="EMBL" id="EEH64073.1"/>
    </source>
</evidence>
<organism evidence="7 8">
    <name type="scientific">Gleimia coleocanis DSM 15436</name>
    <dbReference type="NCBI Taxonomy" id="525245"/>
    <lineage>
        <taxon>Bacteria</taxon>
        <taxon>Bacillati</taxon>
        <taxon>Actinomycetota</taxon>
        <taxon>Actinomycetes</taxon>
        <taxon>Actinomycetales</taxon>
        <taxon>Actinomycetaceae</taxon>
        <taxon>Gleimia</taxon>
    </lineage>
</organism>
<dbReference type="Gene3D" id="3.40.50.150">
    <property type="entry name" value="Vaccinia Virus protein VP39"/>
    <property type="match status" value="1"/>
</dbReference>
<protein>
    <submittedName>
        <fullName evidence="7">Methyltransferase domain protein</fullName>
    </submittedName>
</protein>
<dbReference type="InterPro" id="IPR029063">
    <property type="entry name" value="SAM-dependent_MTases_sf"/>
</dbReference>
<dbReference type="eggNOG" id="COG2519">
    <property type="taxonomic scope" value="Bacteria"/>
</dbReference>
<dbReference type="Pfam" id="PF14801">
    <property type="entry name" value="TrmI-like_N"/>
    <property type="match status" value="1"/>
</dbReference>
<keyword evidence="4" id="KW-0819">tRNA processing</keyword>
<dbReference type="STRING" id="525245.HMPREF0044_1092"/>
<comment type="caution">
    <text evidence="7">The sequence shown here is derived from an EMBL/GenBank/DDBJ whole genome shotgun (WGS) entry which is preliminary data.</text>
</comment>
<dbReference type="FunFam" id="3.40.50.150:FF:000019">
    <property type="entry name" value="tRNA (adenine(58)-N(1))-methyltransferase TrmI"/>
    <property type="match status" value="1"/>
</dbReference>
<keyword evidence="2 7" id="KW-0808">Transferase</keyword>
<dbReference type="Pfam" id="PF08704">
    <property type="entry name" value="GCD14"/>
    <property type="match status" value="1"/>
</dbReference>
<sequence>MVMNAEVKYPQVQAVAAEFGQATRRGPLQVGDRVQITDPKGRLHTVTLVPGGHFQCSRGKIAHDDIIGKPEAITFVDGDKQFHIVRPLLHDYVMSMPRGAAIVYPKDASQIVTYGDIFPGARVLEAGVGSGALSMSLLNAVGTHGSLHSIERREEFATIAQGNVDLWFGGRHPAWQVSVGDFNDVANTLEPESIDRIVLDMLAPWECIETAERVLVPGGVLLCYVATVTQLSRLNEDLVASERFSKPQAWESLIRGWHLDGLAVRPDHRMVAHTGFLLTSRKVAKESLPQSRTGRPAKAAEGLSGQWNDEEGWEANEKLNPVISEKKIRRSVREVTTKANHWLETMPADATIDADNE</sequence>
<feature type="domain" description="tRNA (adenine(58)-N(1))-methyltransferase catalytic subunit TRM61 C-terminal" evidence="6">
    <location>
        <begin position="84"/>
        <end position="257"/>
    </location>
</feature>
<dbReference type="RefSeq" id="WP_006546864.1">
    <property type="nucleotide sequence ID" value="NZ_DS999543.1"/>
</dbReference>
<evidence type="ECO:0000256" key="5">
    <source>
        <dbReference type="SAM" id="MobiDB-lite"/>
    </source>
</evidence>
<evidence type="ECO:0000313" key="8">
    <source>
        <dbReference type="Proteomes" id="UP000010301"/>
    </source>
</evidence>
<dbReference type="CDD" id="cd02440">
    <property type="entry name" value="AdoMet_MTases"/>
    <property type="match status" value="1"/>
</dbReference>
<evidence type="ECO:0000256" key="4">
    <source>
        <dbReference type="ARBA" id="ARBA00022694"/>
    </source>
</evidence>
<dbReference type="AlphaFoldDB" id="C0W0L4"/>
<evidence type="ECO:0000256" key="2">
    <source>
        <dbReference type="ARBA" id="ARBA00022679"/>
    </source>
</evidence>
<dbReference type="Proteomes" id="UP000010301">
    <property type="component" value="Unassembled WGS sequence"/>
</dbReference>
<dbReference type="PANTHER" id="PTHR12133">
    <property type="entry name" value="TRNA (ADENINE(58)-N(1))-METHYLTRANSFERASE"/>
    <property type="match status" value="1"/>
</dbReference>